<feature type="region of interest" description="Disordered" evidence="5">
    <location>
        <begin position="1365"/>
        <end position="1390"/>
    </location>
</feature>
<evidence type="ECO:0000259" key="6">
    <source>
        <dbReference type="PROSITE" id="PS50103"/>
    </source>
</evidence>
<feature type="compositionally biased region" description="Polar residues" evidence="5">
    <location>
        <begin position="1303"/>
        <end position="1324"/>
    </location>
</feature>
<feature type="compositionally biased region" description="Polar residues" evidence="5">
    <location>
        <begin position="722"/>
        <end position="741"/>
    </location>
</feature>
<feature type="compositionally biased region" description="Basic and acidic residues" evidence="5">
    <location>
        <begin position="1325"/>
        <end position="1343"/>
    </location>
</feature>
<feature type="compositionally biased region" description="Basic and acidic residues" evidence="5">
    <location>
        <begin position="831"/>
        <end position="853"/>
    </location>
</feature>
<feature type="region of interest" description="Disordered" evidence="5">
    <location>
        <begin position="722"/>
        <end position="861"/>
    </location>
</feature>
<feature type="region of interest" description="Disordered" evidence="5">
    <location>
        <begin position="41"/>
        <end position="64"/>
    </location>
</feature>
<feature type="compositionally biased region" description="Polar residues" evidence="5">
    <location>
        <begin position="465"/>
        <end position="476"/>
    </location>
</feature>
<feature type="compositionally biased region" description="Polar residues" evidence="5">
    <location>
        <begin position="291"/>
        <end position="302"/>
    </location>
</feature>
<dbReference type="GO" id="GO:0008270">
    <property type="term" value="F:zinc ion binding"/>
    <property type="evidence" value="ECO:0007669"/>
    <property type="project" value="UniProtKB-KW"/>
</dbReference>
<dbReference type="InterPro" id="IPR000571">
    <property type="entry name" value="Znf_CCCH"/>
</dbReference>
<feature type="compositionally biased region" description="Polar residues" evidence="5">
    <location>
        <begin position="148"/>
        <end position="164"/>
    </location>
</feature>
<dbReference type="Gene3D" id="4.10.1000.10">
    <property type="entry name" value="Zinc finger, CCCH-type"/>
    <property type="match status" value="1"/>
</dbReference>
<feature type="domain" description="C3H1-type" evidence="6">
    <location>
        <begin position="1348"/>
        <end position="1375"/>
    </location>
</feature>
<sequence>MSGGPGSWVPQGFGANSIKDDEGPIHMGSLDAFQASEANNLTHGHVYPGHPGHPGHPSNAVNQFGLQGQFPATNLQSHGQYYGNTQGFVGANTNGGGLHGHGHGHGQGQFEQSYNTPYNISTGYESGFSNGEAHNQFVTEQPGRTHGHTPSHTPNNFGSQQWQGPQMQFQSEFNLEPISYGHRNNEHTYAQQQPQVQQNQQMNTYPGNSFFNQEVFGAQNGSNIRSQQSEPSFQSYQSYPGHQTGGATLAQFQHGAGVGAGAGTGAGAGVQKAADQVYLQPQQVQSLLPSNVQAPQEGTQATPAVESPREAEPTTELTIEPDNSWVRPDGCPFLLVKNPPPTNLGKFCDVKLRNGDKPYIAKYDTRAVRLLPNRQTRLPSEIQAEIDALTKEQTDARQPEKDKLQGQINILQNEPLLISGADEPAPASNPPIKVKSGSKRQPSNMDPASKPGSSGNLPAEEESATDVTARTIKSSGRPNDTLKAVEYDIIDILWRDPKQPEFSQKLIAEKIHAFGDYFVELLQKSKDLKGKLDDAKKNDPAKVDSLKADLDNVYDSIRAGIEAALKFGDAFTISQLSIHLKFLANLAVLLRTLFVADDYNGRLPKAILKLFSLFVTVDMDILKERLKFDRLRQKIKDNLDEESLDYMDEIFENAKKRSALKTEEAREGAKKASQGSTKKSSSLGTKDPVSAPPRLLPSKSDALSKKNSAEIKRPIDYSSLSSARKLPSTTTKASPSLSTSKRPGDDGVDSRASKKLAVENAAGAPSTTKTSSSGTPAASQSSPANVQSRSRPSGSMLPGRLRLSAKAQPKKPVARQPASSTIGGLLAEINSEEKPKQAKEPERAPETPEETQRRLRKEARRKLHVTWKPDDELTEIRFLEHDTAEDKGRDDNMLRDARDNRSEGLALRESIKRERQGVDEEDEETREKAKDITLKNWHEPDPYSPHEKSHISQKRREEMFASRGGMRPVESRQNKVMEDYESRELMSIYTSFTEIPETPRSPTGRVAEIVPQPKIRTLPSEPTRWNEFLPATSTKHAEIQHRWSDQLNYGGETARVNALHRINSLAGSMNPPNAMSTSGGRDASSGRDDAAEVLALLQSDKVKNFVDPDPFDPAHPKTHRRHDCGDPKVQADIDALEDTFAVFISNQQPPNQPPVHQAQPSQPYQQPAQVQQQLPPEYLEALQKINALSAAQAFQPSVQPTQATVAPSPQINQQSLFAALGQPSAPPAQPTQPAGSMQGLQGILDALKTASTPAYSQAHTTPNAGNNAASYNGHQNYWPDWPQNQMQSQTQPQTSQGYAGYGHNNQSFGGQPQHNQGQAAPSQHDSNERGNRRDFRGNREQKSINRSLIGTKACSFWAKGQCAKGSNCTFRHDPNDLQSQNQDSAHGYHP</sequence>
<feature type="region of interest" description="Disordered" evidence="5">
    <location>
        <begin position="878"/>
        <end position="975"/>
    </location>
</feature>
<feature type="compositionally biased region" description="Basic and acidic residues" evidence="5">
    <location>
        <begin position="661"/>
        <end position="670"/>
    </location>
</feature>
<evidence type="ECO:0000313" key="7">
    <source>
        <dbReference type="EMBL" id="KAK6950649.1"/>
    </source>
</evidence>
<evidence type="ECO:0000256" key="1">
    <source>
        <dbReference type="ARBA" id="ARBA00022723"/>
    </source>
</evidence>
<evidence type="ECO:0000256" key="5">
    <source>
        <dbReference type="SAM" id="MobiDB-lite"/>
    </source>
</evidence>
<keyword evidence="8" id="KW-1185">Reference proteome</keyword>
<dbReference type="Proteomes" id="UP001369815">
    <property type="component" value="Unassembled WGS sequence"/>
</dbReference>
<feature type="compositionally biased region" description="Low complexity" evidence="5">
    <location>
        <begin position="1154"/>
        <end position="1173"/>
    </location>
</feature>
<feature type="compositionally biased region" description="Polar residues" evidence="5">
    <location>
        <begin position="1249"/>
        <end position="1275"/>
    </location>
</feature>
<feature type="compositionally biased region" description="Polar residues" evidence="5">
    <location>
        <begin position="1196"/>
        <end position="1216"/>
    </location>
</feature>
<dbReference type="EMBL" id="JBANMG010000007">
    <property type="protein sequence ID" value="KAK6950649.1"/>
    <property type="molecule type" value="Genomic_DNA"/>
</dbReference>
<keyword evidence="2 4" id="KW-0863">Zinc-finger</keyword>
<feature type="region of interest" description="Disordered" evidence="5">
    <location>
        <begin position="1067"/>
        <end position="1088"/>
    </location>
</feature>
<feature type="compositionally biased region" description="Low complexity" evidence="5">
    <location>
        <begin position="1282"/>
        <end position="1296"/>
    </location>
</feature>
<feature type="compositionally biased region" description="Polar residues" evidence="5">
    <location>
        <begin position="439"/>
        <end position="456"/>
    </location>
</feature>
<feature type="compositionally biased region" description="Low complexity" evidence="5">
    <location>
        <begin position="761"/>
        <end position="784"/>
    </location>
</feature>
<feature type="region of interest" description="Disordered" evidence="5">
    <location>
        <begin position="1196"/>
        <end position="1350"/>
    </location>
</feature>
<reference evidence="7 8" key="1">
    <citation type="journal article" date="2024" name="Front Chem Biol">
        <title>Unveiling the potential of Daldinia eschscholtzii MFLUCC 19-0629 through bioactivity and bioinformatics studies for enhanced sustainable agriculture production.</title>
        <authorList>
            <person name="Brooks S."/>
            <person name="Weaver J.A."/>
            <person name="Klomchit A."/>
            <person name="Alharthi S.A."/>
            <person name="Onlamun T."/>
            <person name="Nurani R."/>
            <person name="Vong T.K."/>
            <person name="Alberti F."/>
            <person name="Greco C."/>
        </authorList>
    </citation>
    <scope>NUCLEOTIDE SEQUENCE [LARGE SCALE GENOMIC DNA]</scope>
    <source>
        <strain evidence="7">MFLUCC 19-0629</strain>
    </source>
</reference>
<evidence type="ECO:0000256" key="3">
    <source>
        <dbReference type="ARBA" id="ARBA00022833"/>
    </source>
</evidence>
<dbReference type="PROSITE" id="PS50103">
    <property type="entry name" value="ZF_C3H1"/>
    <property type="match status" value="1"/>
</dbReference>
<feature type="region of interest" description="Disordered" evidence="5">
    <location>
        <begin position="1145"/>
        <end position="1173"/>
    </location>
</feature>
<organism evidence="7 8">
    <name type="scientific">Daldinia eschscholtzii</name>
    <dbReference type="NCBI Taxonomy" id="292717"/>
    <lineage>
        <taxon>Eukaryota</taxon>
        <taxon>Fungi</taxon>
        <taxon>Dikarya</taxon>
        <taxon>Ascomycota</taxon>
        <taxon>Pezizomycotina</taxon>
        <taxon>Sordariomycetes</taxon>
        <taxon>Xylariomycetidae</taxon>
        <taxon>Xylariales</taxon>
        <taxon>Hypoxylaceae</taxon>
        <taxon>Daldinia</taxon>
    </lineage>
</organism>
<feature type="compositionally biased region" description="Basic and acidic residues" evidence="5">
    <location>
        <begin position="909"/>
        <end position="918"/>
    </location>
</feature>
<proteinExistence type="predicted"/>
<evidence type="ECO:0000313" key="8">
    <source>
        <dbReference type="Proteomes" id="UP001369815"/>
    </source>
</evidence>
<feature type="region of interest" description="Disordered" evidence="5">
    <location>
        <begin position="1"/>
        <end position="27"/>
    </location>
</feature>
<feature type="region of interest" description="Disordered" evidence="5">
    <location>
        <begin position="291"/>
        <end position="323"/>
    </location>
</feature>
<feature type="compositionally biased region" description="Basic and acidic residues" evidence="5">
    <location>
        <begin position="878"/>
        <end position="902"/>
    </location>
</feature>
<dbReference type="InterPro" id="IPR036855">
    <property type="entry name" value="Znf_CCCH_sf"/>
</dbReference>
<dbReference type="SUPFAM" id="SSF90229">
    <property type="entry name" value="CCCH zinc finger"/>
    <property type="match status" value="1"/>
</dbReference>
<protein>
    <recommendedName>
        <fullName evidence="6">C3H1-type domain-containing protein</fullName>
    </recommendedName>
</protein>
<feature type="compositionally biased region" description="Basic and acidic residues" evidence="5">
    <location>
        <begin position="925"/>
        <end position="960"/>
    </location>
</feature>
<feature type="region of interest" description="Disordered" evidence="5">
    <location>
        <begin position="661"/>
        <end position="709"/>
    </location>
</feature>
<accession>A0AAX6MDD1</accession>
<feature type="region of interest" description="Disordered" evidence="5">
    <location>
        <begin position="419"/>
        <end position="476"/>
    </location>
</feature>
<feature type="zinc finger region" description="C3H1-type" evidence="4">
    <location>
        <begin position="1348"/>
        <end position="1375"/>
    </location>
</feature>
<dbReference type="SMART" id="SM00356">
    <property type="entry name" value="ZnF_C3H1"/>
    <property type="match status" value="1"/>
</dbReference>
<gene>
    <name evidence="7" type="ORF">Daesc_007173</name>
</gene>
<feature type="compositionally biased region" description="Basic and acidic residues" evidence="5">
    <location>
        <begin position="742"/>
        <end position="752"/>
    </location>
</feature>
<feature type="compositionally biased region" description="Low complexity" evidence="5">
    <location>
        <begin position="671"/>
        <end position="686"/>
    </location>
</feature>
<evidence type="ECO:0000256" key="4">
    <source>
        <dbReference type="PROSITE-ProRule" id="PRU00723"/>
    </source>
</evidence>
<comment type="caution">
    <text evidence="7">The sequence shown here is derived from an EMBL/GenBank/DDBJ whole genome shotgun (WGS) entry which is preliminary data.</text>
</comment>
<feature type="region of interest" description="Disordered" evidence="5">
    <location>
        <begin position="140"/>
        <end position="164"/>
    </location>
</feature>
<keyword evidence="3 4" id="KW-0862">Zinc</keyword>
<feature type="compositionally biased region" description="Polar residues" evidence="5">
    <location>
        <begin position="1067"/>
        <end position="1079"/>
    </location>
</feature>
<keyword evidence="1 4" id="KW-0479">Metal-binding</keyword>
<evidence type="ECO:0000256" key="2">
    <source>
        <dbReference type="ARBA" id="ARBA00022771"/>
    </source>
</evidence>
<name>A0AAX6MDD1_9PEZI</name>